<keyword evidence="1" id="KW-1133">Transmembrane helix</keyword>
<feature type="transmembrane region" description="Helical" evidence="1">
    <location>
        <begin position="113"/>
        <end position="134"/>
    </location>
</feature>
<proteinExistence type="predicted"/>
<evidence type="ECO:0000313" key="2">
    <source>
        <dbReference type="EMBL" id="KAF6835948.1"/>
    </source>
</evidence>
<feature type="transmembrane region" description="Helical" evidence="1">
    <location>
        <begin position="301"/>
        <end position="318"/>
    </location>
</feature>
<feature type="transmembrane region" description="Helical" evidence="1">
    <location>
        <begin position="81"/>
        <end position="101"/>
    </location>
</feature>
<feature type="transmembrane region" description="Helical" evidence="1">
    <location>
        <begin position="54"/>
        <end position="74"/>
    </location>
</feature>
<reference evidence="2" key="1">
    <citation type="journal article" date="2020" name="Phytopathology">
        <title>Genome Sequence Resources of Colletotrichum truncatum, C. plurivorum, C. musicola, and C. sojae: Four Species Pathogenic to Soybean (Glycine max).</title>
        <authorList>
            <person name="Rogerio F."/>
            <person name="Boufleur T.R."/>
            <person name="Ciampi-Guillardi M."/>
            <person name="Sukno S.A."/>
            <person name="Thon M.R."/>
            <person name="Massola Junior N.S."/>
            <person name="Baroncelli R."/>
        </authorList>
    </citation>
    <scope>NUCLEOTIDE SEQUENCE</scope>
    <source>
        <strain evidence="2">LFN00145</strain>
    </source>
</reference>
<organism evidence="2 3">
    <name type="scientific">Colletotrichum plurivorum</name>
    <dbReference type="NCBI Taxonomy" id="2175906"/>
    <lineage>
        <taxon>Eukaryota</taxon>
        <taxon>Fungi</taxon>
        <taxon>Dikarya</taxon>
        <taxon>Ascomycota</taxon>
        <taxon>Pezizomycotina</taxon>
        <taxon>Sordariomycetes</taxon>
        <taxon>Hypocreomycetidae</taxon>
        <taxon>Glomerellales</taxon>
        <taxon>Glomerellaceae</taxon>
        <taxon>Colletotrichum</taxon>
        <taxon>Colletotrichum orchidearum species complex</taxon>
    </lineage>
</organism>
<accession>A0A8H6KRG5</accession>
<keyword evidence="1" id="KW-0812">Transmembrane</keyword>
<dbReference type="Proteomes" id="UP000654918">
    <property type="component" value="Unassembled WGS sequence"/>
</dbReference>
<keyword evidence="1" id="KW-0472">Membrane</keyword>
<protein>
    <recommendedName>
        <fullName evidence="4">Transmembrane protein</fullName>
    </recommendedName>
</protein>
<keyword evidence="3" id="KW-1185">Reference proteome</keyword>
<evidence type="ECO:0008006" key="4">
    <source>
        <dbReference type="Google" id="ProtNLM"/>
    </source>
</evidence>
<dbReference type="EMBL" id="WIGO01000036">
    <property type="protein sequence ID" value="KAF6835948.1"/>
    <property type="molecule type" value="Genomic_DNA"/>
</dbReference>
<name>A0A8H6KRG5_9PEZI</name>
<feature type="transmembrane region" description="Helical" evidence="1">
    <location>
        <begin position="228"/>
        <end position="248"/>
    </location>
</feature>
<feature type="transmembrane region" description="Helical" evidence="1">
    <location>
        <begin position="195"/>
        <end position="216"/>
    </location>
</feature>
<dbReference type="AlphaFoldDB" id="A0A8H6KRG5"/>
<evidence type="ECO:0000256" key="1">
    <source>
        <dbReference type="SAM" id="Phobius"/>
    </source>
</evidence>
<gene>
    <name evidence="2" type="ORF">CPLU01_04051</name>
</gene>
<comment type="caution">
    <text evidence="2">The sequence shown here is derived from an EMBL/GenBank/DDBJ whole genome shotgun (WGS) entry which is preliminary data.</text>
</comment>
<feature type="transmembrane region" description="Helical" evidence="1">
    <location>
        <begin position="260"/>
        <end position="281"/>
    </location>
</feature>
<evidence type="ECO:0000313" key="3">
    <source>
        <dbReference type="Proteomes" id="UP000654918"/>
    </source>
</evidence>
<sequence>MLLFGFLSRVFKMSRSISRRFAVFRKKLRLYIISIVRGEGLFMRRTRRILGRHFYILFFARPLTVSWILGRLYLEFFSSFLTEVIWLSITTAWVLMQLLVFRSPSEDEGTWTFGQVAAVVLFAFPLLSLVEHWFSLKPCQNTRRNTMTLTHIHHLNPSAEAQARQQIPDNTPSEEEKRLVDATACWTLPSSQATVFVFAGFNLALTVFIFQGFMMSEDGVGDMLLFVAPWYTLYQPPLIFLVLLMGLEVEPRVDWVKCRVYRWIAAFLIFVVFCLLIAAIFFPMDGPRLLGMRYESRLSQWVIVFFSSMYGIYFLLYFQRTCLSKCYAICRQKVQMIEMSSMARR</sequence>